<gene>
    <name evidence="3" type="ORF">J2D77_01290</name>
</gene>
<dbReference type="EMBL" id="JAFVMH010000001">
    <property type="protein sequence ID" value="MBO1323789.1"/>
    <property type="molecule type" value="Genomic_DNA"/>
</dbReference>
<dbReference type="InterPro" id="IPR029014">
    <property type="entry name" value="NiFe-Hase_large"/>
</dbReference>
<dbReference type="AlphaFoldDB" id="A0A939HLF9"/>
<reference evidence="3" key="1">
    <citation type="submission" date="2021-03" db="EMBL/GenBank/DDBJ databases">
        <title>The complete genome sequence of Acetobacter sp. TBRC 12339.</title>
        <authorList>
            <person name="Charoenyingcharoen P."/>
            <person name="Yukphan P."/>
        </authorList>
    </citation>
    <scope>NUCLEOTIDE SEQUENCE</scope>
    <source>
        <strain evidence="3">TBRC 12339</strain>
    </source>
</reference>
<dbReference type="PANTHER" id="PTHR43485">
    <property type="entry name" value="HYDROGENASE-4 COMPONENT G"/>
    <property type="match status" value="1"/>
</dbReference>
<comment type="caution">
    <text evidence="3">The sequence shown here is derived from an EMBL/GenBank/DDBJ whole genome shotgun (WGS) entry which is preliminary data.</text>
</comment>
<dbReference type="Pfam" id="PF00346">
    <property type="entry name" value="Complex1_49kDa"/>
    <property type="match status" value="1"/>
</dbReference>
<dbReference type="GO" id="GO:0016651">
    <property type="term" value="F:oxidoreductase activity, acting on NAD(P)H"/>
    <property type="evidence" value="ECO:0007669"/>
    <property type="project" value="InterPro"/>
</dbReference>
<dbReference type="RefSeq" id="WP_207844323.1">
    <property type="nucleotide sequence ID" value="NZ_JAFVMH010000001.1"/>
</dbReference>
<evidence type="ECO:0000259" key="2">
    <source>
        <dbReference type="Pfam" id="PF00346"/>
    </source>
</evidence>
<keyword evidence="1" id="KW-0560">Oxidoreductase</keyword>
<dbReference type="Gene3D" id="1.10.645.10">
    <property type="entry name" value="Cytochrome-c3 Hydrogenase, chain B"/>
    <property type="match status" value="1"/>
</dbReference>
<dbReference type="PANTHER" id="PTHR43485:SF1">
    <property type="entry name" value="FORMATE HYDROGENLYASE SUBUNIT 5-RELATED"/>
    <property type="match status" value="1"/>
</dbReference>
<evidence type="ECO:0000313" key="3">
    <source>
        <dbReference type="EMBL" id="MBO1323789.1"/>
    </source>
</evidence>
<proteinExistence type="predicted"/>
<protein>
    <submittedName>
        <fullName evidence="3">NADH-quinone oxidoreductase subunit D</fullName>
    </submittedName>
</protein>
<organism evidence="3 4">
    <name type="scientific">Acetobacter garciniae</name>
    <dbReference type="NCBI Taxonomy" id="2817435"/>
    <lineage>
        <taxon>Bacteria</taxon>
        <taxon>Pseudomonadati</taxon>
        <taxon>Pseudomonadota</taxon>
        <taxon>Alphaproteobacteria</taxon>
        <taxon>Acetobacterales</taxon>
        <taxon>Acetobacteraceae</taxon>
        <taxon>Acetobacter</taxon>
    </lineage>
</organism>
<dbReference type="GO" id="GO:0051287">
    <property type="term" value="F:NAD binding"/>
    <property type="evidence" value="ECO:0007669"/>
    <property type="project" value="InterPro"/>
</dbReference>
<dbReference type="GO" id="GO:0048038">
    <property type="term" value="F:quinone binding"/>
    <property type="evidence" value="ECO:0007669"/>
    <property type="project" value="InterPro"/>
</dbReference>
<keyword evidence="4" id="KW-1185">Reference proteome</keyword>
<dbReference type="InterPro" id="IPR052197">
    <property type="entry name" value="ComplexI_49kDa-like"/>
</dbReference>
<dbReference type="InterPro" id="IPR001135">
    <property type="entry name" value="NADH_Q_OxRdtase_suD"/>
</dbReference>
<dbReference type="InterPro" id="IPR037232">
    <property type="entry name" value="NADH_quin_OxRdtase_su_C/D-like"/>
</dbReference>
<evidence type="ECO:0000256" key="1">
    <source>
        <dbReference type="ARBA" id="ARBA00023002"/>
    </source>
</evidence>
<evidence type="ECO:0000313" key="4">
    <source>
        <dbReference type="Proteomes" id="UP000664073"/>
    </source>
</evidence>
<dbReference type="SUPFAM" id="SSF143243">
    <property type="entry name" value="Nqo5-like"/>
    <property type="match status" value="1"/>
</dbReference>
<dbReference type="SUPFAM" id="SSF56762">
    <property type="entry name" value="HydB/Nqo4-like"/>
    <property type="match status" value="1"/>
</dbReference>
<feature type="domain" description="NADH-quinone oxidoreductase subunit D" evidence="2">
    <location>
        <begin position="267"/>
        <end position="417"/>
    </location>
</feature>
<sequence length="499" mass="52966">MTAASLIRAGAQTATPWRFELDELGWRDMVAALAHDHDSLPFAGLWCDGVCVHALFLPHGQPLAATLALDDGRYPALSPARPVSAFYERAIYDLYGAEAMWAVDVRPLLDHDVWLNTAPLSPTPGMAGTHKGLVRFQPAEGLHADGAQRDGWGPATGGMGSPFHVGLAVSGGRVLGAQSQTGYAHRGLALRWRGSTVEQAARLSSRVAARCSLAHQVAFSWAVEAACGHAAGVPAEHARVALLEIERIGHHLYTLADVAGLAGADLPASRCMMLRERILADVAPIVGSRLLMDTCVPGGVRVKQMAQMAELCSLVPDIARPGLAELNQLWRDYPGLATRLAGLGTPAAEVLDRTGLDGPVARAAGRDCDVRRGLPAYEGLWRYTAGPQHGTAQDRALLLLDEIAESLGMLDRLAGRMGPISGPGTLSLRDGEGTARVEGPWGSIAYWVRLHEGRVAQVFYHTPEPATLMLFEDTLRGCAADDIALLASSLGVEVAAQDG</sequence>
<name>A0A939HLF9_9PROT</name>
<dbReference type="Proteomes" id="UP000664073">
    <property type="component" value="Unassembled WGS sequence"/>
</dbReference>
<accession>A0A939HLF9</accession>